<dbReference type="PRINTS" id="PR00344">
    <property type="entry name" value="BCTRLSENSOR"/>
</dbReference>
<dbReference type="PANTHER" id="PTHR45436:SF8">
    <property type="entry name" value="HISTIDINE KINASE"/>
    <property type="match status" value="1"/>
</dbReference>
<dbReference type="InterPro" id="IPR005467">
    <property type="entry name" value="His_kinase_dom"/>
</dbReference>
<dbReference type="PROSITE" id="PS50885">
    <property type="entry name" value="HAMP"/>
    <property type="match status" value="1"/>
</dbReference>
<dbReference type="SUPFAM" id="SSF158472">
    <property type="entry name" value="HAMP domain-like"/>
    <property type="match status" value="1"/>
</dbReference>
<evidence type="ECO:0000313" key="15">
    <source>
        <dbReference type="Proteomes" id="UP001427805"/>
    </source>
</evidence>
<keyword evidence="7 14" id="KW-0418">Kinase</keyword>
<dbReference type="InterPro" id="IPR036890">
    <property type="entry name" value="HATPase_C_sf"/>
</dbReference>
<comment type="catalytic activity">
    <reaction evidence="1">
        <text>ATP + protein L-histidine = ADP + protein N-phospho-L-histidine.</text>
        <dbReference type="EC" id="2.7.13.3"/>
    </reaction>
</comment>
<dbReference type="InterPro" id="IPR050428">
    <property type="entry name" value="TCS_sensor_his_kinase"/>
</dbReference>
<dbReference type="Pfam" id="PF00672">
    <property type="entry name" value="HAMP"/>
    <property type="match status" value="1"/>
</dbReference>
<dbReference type="RefSeq" id="WP_346245463.1">
    <property type="nucleotide sequence ID" value="NZ_JBDIZK010000002.1"/>
</dbReference>
<feature type="domain" description="HAMP" evidence="13">
    <location>
        <begin position="172"/>
        <end position="225"/>
    </location>
</feature>
<keyword evidence="10 11" id="KW-0472">Membrane</keyword>
<evidence type="ECO:0000256" key="10">
    <source>
        <dbReference type="ARBA" id="ARBA00023136"/>
    </source>
</evidence>
<accession>A0ABV0B4F7</accession>
<dbReference type="PROSITE" id="PS50109">
    <property type="entry name" value="HIS_KIN"/>
    <property type="match status" value="1"/>
</dbReference>
<keyword evidence="8 11" id="KW-1133">Transmembrane helix</keyword>
<dbReference type="InterPro" id="IPR003660">
    <property type="entry name" value="HAMP_dom"/>
</dbReference>
<dbReference type="CDD" id="cd00075">
    <property type="entry name" value="HATPase"/>
    <property type="match status" value="1"/>
</dbReference>
<evidence type="ECO:0000256" key="4">
    <source>
        <dbReference type="ARBA" id="ARBA00022553"/>
    </source>
</evidence>
<keyword evidence="4" id="KW-0597">Phosphoprotein</keyword>
<evidence type="ECO:0000256" key="11">
    <source>
        <dbReference type="SAM" id="Phobius"/>
    </source>
</evidence>
<dbReference type="InterPro" id="IPR003594">
    <property type="entry name" value="HATPase_dom"/>
</dbReference>
<dbReference type="CDD" id="cd06225">
    <property type="entry name" value="HAMP"/>
    <property type="match status" value="1"/>
</dbReference>
<gene>
    <name evidence="14" type="ORF">TPR58_04735</name>
</gene>
<dbReference type="SMART" id="SM00387">
    <property type="entry name" value="HATPase_c"/>
    <property type="match status" value="1"/>
</dbReference>
<keyword evidence="9" id="KW-0902">Two-component regulatory system</keyword>
<sequence length="453" mass="48535">MRLRSLKALAAAFLLIFLGVTVATGLMVNAASRATIAQLVDRRIATESSNVIGPSPVDPVRVAARIEEFSQQRDTGDIGFELRDGSGWHIAGNVSLDRRLPMGFSTIGESVRIKGLSHGRALVRDIGGGMTLTTIAETEPFDHYSAERVRIYLIGFGSIIVVVVAATLLFGRIVSRRIAALRATANAIIDGDLQRRVPTDGSDSEFDRQARTFNRMLDRIGDLMAEIGNLSNEIAHDLRTPLARLRAQLLRLSRRIGDDALRDEVDRAIAQSDEILAMFAAIMRIAEIEGGARRAGFAPLDLTGLVEEVCATMGPIAEDEGHSLIVAATDPVRLVADRQLLSQALINLIENGIRHTPAGSTIRVSVVADTRFVVMRVADDGPGIAPDQHAQALRRFGRTDASRSRPGHGLGLPLVAAIARLHGGSVELANADPGLAVSVLLSRTDGMPGTKKG</sequence>
<comment type="caution">
    <text evidence="14">The sequence shown here is derived from an EMBL/GenBank/DDBJ whole genome shotgun (WGS) entry which is preliminary data.</text>
</comment>
<evidence type="ECO:0000313" key="14">
    <source>
        <dbReference type="EMBL" id="MEN3746464.1"/>
    </source>
</evidence>
<dbReference type="Pfam" id="PF02518">
    <property type="entry name" value="HATPase_c"/>
    <property type="match status" value="1"/>
</dbReference>
<dbReference type="Gene3D" id="6.10.340.10">
    <property type="match status" value="1"/>
</dbReference>
<dbReference type="Proteomes" id="UP001427805">
    <property type="component" value="Unassembled WGS sequence"/>
</dbReference>
<dbReference type="EC" id="2.7.13.3" evidence="3"/>
<evidence type="ECO:0000256" key="9">
    <source>
        <dbReference type="ARBA" id="ARBA00023012"/>
    </source>
</evidence>
<evidence type="ECO:0000256" key="3">
    <source>
        <dbReference type="ARBA" id="ARBA00012438"/>
    </source>
</evidence>
<keyword evidence="15" id="KW-1185">Reference proteome</keyword>
<dbReference type="InterPro" id="IPR003661">
    <property type="entry name" value="HisK_dim/P_dom"/>
</dbReference>
<evidence type="ECO:0000256" key="2">
    <source>
        <dbReference type="ARBA" id="ARBA00004370"/>
    </source>
</evidence>
<organism evidence="14 15">
    <name type="scientific">Sphingomonas rustica</name>
    <dbReference type="NCBI Taxonomy" id="3103142"/>
    <lineage>
        <taxon>Bacteria</taxon>
        <taxon>Pseudomonadati</taxon>
        <taxon>Pseudomonadota</taxon>
        <taxon>Alphaproteobacteria</taxon>
        <taxon>Sphingomonadales</taxon>
        <taxon>Sphingomonadaceae</taxon>
        <taxon>Sphingomonas</taxon>
    </lineage>
</organism>
<dbReference type="GO" id="GO:0016301">
    <property type="term" value="F:kinase activity"/>
    <property type="evidence" value="ECO:0007669"/>
    <property type="project" value="UniProtKB-KW"/>
</dbReference>
<dbReference type="PANTHER" id="PTHR45436">
    <property type="entry name" value="SENSOR HISTIDINE KINASE YKOH"/>
    <property type="match status" value="1"/>
</dbReference>
<dbReference type="EMBL" id="JBDIZK010000002">
    <property type="protein sequence ID" value="MEN3746464.1"/>
    <property type="molecule type" value="Genomic_DNA"/>
</dbReference>
<evidence type="ECO:0000256" key="8">
    <source>
        <dbReference type="ARBA" id="ARBA00022989"/>
    </source>
</evidence>
<dbReference type="SUPFAM" id="SSF47384">
    <property type="entry name" value="Homodimeric domain of signal transducing histidine kinase"/>
    <property type="match status" value="1"/>
</dbReference>
<dbReference type="SMART" id="SM00388">
    <property type="entry name" value="HisKA"/>
    <property type="match status" value="1"/>
</dbReference>
<dbReference type="InterPro" id="IPR004358">
    <property type="entry name" value="Sig_transdc_His_kin-like_C"/>
</dbReference>
<dbReference type="InterPro" id="IPR036097">
    <property type="entry name" value="HisK_dim/P_sf"/>
</dbReference>
<feature type="transmembrane region" description="Helical" evidence="11">
    <location>
        <begin position="151"/>
        <end position="174"/>
    </location>
</feature>
<feature type="domain" description="Histidine kinase" evidence="12">
    <location>
        <begin position="233"/>
        <end position="445"/>
    </location>
</feature>
<evidence type="ECO:0000259" key="13">
    <source>
        <dbReference type="PROSITE" id="PS50885"/>
    </source>
</evidence>
<keyword evidence="6 11" id="KW-0812">Transmembrane</keyword>
<name>A0ABV0B4F7_9SPHN</name>
<protein>
    <recommendedName>
        <fullName evidence="3">histidine kinase</fullName>
        <ecNumber evidence="3">2.7.13.3</ecNumber>
    </recommendedName>
</protein>
<keyword evidence="5" id="KW-0808">Transferase</keyword>
<comment type="subcellular location">
    <subcellularLocation>
        <location evidence="2">Membrane</location>
    </subcellularLocation>
</comment>
<dbReference type="CDD" id="cd00082">
    <property type="entry name" value="HisKA"/>
    <property type="match status" value="1"/>
</dbReference>
<dbReference type="SUPFAM" id="SSF55874">
    <property type="entry name" value="ATPase domain of HSP90 chaperone/DNA topoisomerase II/histidine kinase"/>
    <property type="match status" value="1"/>
</dbReference>
<dbReference type="Gene3D" id="3.30.565.10">
    <property type="entry name" value="Histidine kinase-like ATPase, C-terminal domain"/>
    <property type="match status" value="1"/>
</dbReference>
<reference evidence="14 15" key="1">
    <citation type="submission" date="2024-05" db="EMBL/GenBank/DDBJ databases">
        <title>Sphingomonas sp. HF-S3 16S ribosomal RNA gene Genome sequencing and assembly.</title>
        <authorList>
            <person name="Lee H."/>
        </authorList>
    </citation>
    <scope>NUCLEOTIDE SEQUENCE [LARGE SCALE GENOMIC DNA]</scope>
    <source>
        <strain evidence="14 15">HF-S3</strain>
    </source>
</reference>
<proteinExistence type="predicted"/>
<dbReference type="SMART" id="SM00304">
    <property type="entry name" value="HAMP"/>
    <property type="match status" value="1"/>
</dbReference>
<evidence type="ECO:0000256" key="6">
    <source>
        <dbReference type="ARBA" id="ARBA00022692"/>
    </source>
</evidence>
<evidence type="ECO:0000256" key="5">
    <source>
        <dbReference type="ARBA" id="ARBA00022679"/>
    </source>
</evidence>
<evidence type="ECO:0000259" key="12">
    <source>
        <dbReference type="PROSITE" id="PS50109"/>
    </source>
</evidence>
<evidence type="ECO:0000256" key="1">
    <source>
        <dbReference type="ARBA" id="ARBA00000085"/>
    </source>
</evidence>
<evidence type="ECO:0000256" key="7">
    <source>
        <dbReference type="ARBA" id="ARBA00022777"/>
    </source>
</evidence>